<reference evidence="2" key="1">
    <citation type="journal article" date="2021" name="PeerJ">
        <title>Extensive microbial diversity within the chicken gut microbiome revealed by metagenomics and culture.</title>
        <authorList>
            <person name="Gilroy R."/>
            <person name="Ravi A."/>
            <person name="Getino M."/>
            <person name="Pursley I."/>
            <person name="Horton D.L."/>
            <person name="Alikhan N.F."/>
            <person name="Baker D."/>
            <person name="Gharbi K."/>
            <person name="Hall N."/>
            <person name="Watson M."/>
            <person name="Adriaenssens E.M."/>
            <person name="Foster-Nyarko E."/>
            <person name="Jarju S."/>
            <person name="Secka A."/>
            <person name="Antonio M."/>
            <person name="Oren A."/>
            <person name="Chaudhuri R.R."/>
            <person name="La Ragione R."/>
            <person name="Hildebrand F."/>
            <person name="Pallen M.J."/>
        </authorList>
    </citation>
    <scope>NUCLEOTIDE SEQUENCE</scope>
    <source>
        <strain evidence="2">CHK186-1790</strain>
    </source>
</reference>
<dbReference type="InterPro" id="IPR032834">
    <property type="entry name" value="NatK-like_C"/>
</dbReference>
<dbReference type="Proteomes" id="UP000823882">
    <property type="component" value="Unassembled WGS sequence"/>
</dbReference>
<reference evidence="2" key="2">
    <citation type="submission" date="2021-04" db="EMBL/GenBank/DDBJ databases">
        <authorList>
            <person name="Gilroy R."/>
        </authorList>
    </citation>
    <scope>NUCLEOTIDE SEQUENCE</scope>
    <source>
        <strain evidence="2">CHK186-1790</strain>
    </source>
</reference>
<evidence type="ECO:0000259" key="1">
    <source>
        <dbReference type="Pfam" id="PF14501"/>
    </source>
</evidence>
<gene>
    <name evidence="2" type="ORF">H9701_04970</name>
</gene>
<organism evidence="2 3">
    <name type="scientific">Candidatus Intestinimonas pullistercoris</name>
    <dbReference type="NCBI Taxonomy" id="2838623"/>
    <lineage>
        <taxon>Bacteria</taxon>
        <taxon>Bacillati</taxon>
        <taxon>Bacillota</taxon>
        <taxon>Clostridia</taxon>
        <taxon>Eubacteriales</taxon>
        <taxon>Intestinimonas</taxon>
    </lineage>
</organism>
<proteinExistence type="predicted"/>
<accession>A0A9D2SZI8</accession>
<dbReference type="SUPFAM" id="SSF55874">
    <property type="entry name" value="ATPase domain of HSP90 chaperone/DNA topoisomerase II/histidine kinase"/>
    <property type="match status" value="1"/>
</dbReference>
<sequence length="250" mass="27628">MIALCVIAALLAAGVLWLTFRVLRLRRSLEMERQESRRLKKLLTLGSREINAELDHMHRLRHDLRHSLPLIERSAQIPEALSLDLAATLERPIPPGRSWAVTVLARHYERRAEDQGVAADIRLEIDADLGDILPDLCLVLSNLLENALEALQREGGGWLRARCISTEGYLSLVVGNASTARLRSVNGRYLSSKAEGRFGLGLATVQEIARKYGGRAEFTADGEQFLASVFLPCPAPAEEPSSPQETPSSF</sequence>
<evidence type="ECO:0000313" key="3">
    <source>
        <dbReference type="Proteomes" id="UP000823882"/>
    </source>
</evidence>
<protein>
    <submittedName>
        <fullName evidence="2">GHKL domain-containing protein</fullName>
    </submittedName>
</protein>
<evidence type="ECO:0000313" key="2">
    <source>
        <dbReference type="EMBL" id="HJC40887.1"/>
    </source>
</evidence>
<comment type="caution">
    <text evidence="2">The sequence shown here is derived from an EMBL/GenBank/DDBJ whole genome shotgun (WGS) entry which is preliminary data.</text>
</comment>
<name>A0A9D2SZI8_9FIRM</name>
<dbReference type="EMBL" id="DWWJ01000091">
    <property type="protein sequence ID" value="HJC40887.1"/>
    <property type="molecule type" value="Genomic_DNA"/>
</dbReference>
<dbReference type="InterPro" id="IPR036890">
    <property type="entry name" value="HATPase_C_sf"/>
</dbReference>
<dbReference type="Gene3D" id="3.30.565.10">
    <property type="entry name" value="Histidine kinase-like ATPase, C-terminal domain"/>
    <property type="match status" value="1"/>
</dbReference>
<dbReference type="Pfam" id="PF14501">
    <property type="entry name" value="HATPase_c_5"/>
    <property type="match status" value="1"/>
</dbReference>
<dbReference type="AlphaFoldDB" id="A0A9D2SZI8"/>
<feature type="domain" description="Sensor histidine kinase NatK-like C-terminal" evidence="1">
    <location>
        <begin position="135"/>
        <end position="232"/>
    </location>
</feature>